<comment type="catalytic activity">
    <reaction evidence="1 14">
        <text>alpha-D-galactose 1-phosphate + UDP-alpha-D-glucose = alpha-D-glucose 1-phosphate + UDP-alpha-D-galactose</text>
        <dbReference type="Rhea" id="RHEA:13989"/>
        <dbReference type="ChEBI" id="CHEBI:58336"/>
        <dbReference type="ChEBI" id="CHEBI:58601"/>
        <dbReference type="ChEBI" id="CHEBI:58885"/>
        <dbReference type="ChEBI" id="CHEBI:66914"/>
        <dbReference type="EC" id="2.7.7.12"/>
    </reaction>
</comment>
<evidence type="ECO:0000313" key="17">
    <source>
        <dbReference type="EMBL" id="MFC5885668.1"/>
    </source>
</evidence>
<protein>
    <recommendedName>
        <fullName evidence="6 13">Galactose-1-phosphate uridylyltransferase</fullName>
        <ecNumber evidence="5 13">2.7.7.12</ecNumber>
    </recommendedName>
</protein>
<evidence type="ECO:0000256" key="6">
    <source>
        <dbReference type="ARBA" id="ARBA00016340"/>
    </source>
</evidence>
<evidence type="ECO:0000256" key="5">
    <source>
        <dbReference type="ARBA" id="ARBA00012384"/>
    </source>
</evidence>
<dbReference type="PANTHER" id="PTHR11943">
    <property type="entry name" value="GALACTOSE-1-PHOSPHATE URIDYLYLTRANSFERASE"/>
    <property type="match status" value="1"/>
</dbReference>
<feature type="domain" description="Galactose-1-phosphate uridyl transferase N-terminal" evidence="15">
    <location>
        <begin position="38"/>
        <end position="195"/>
    </location>
</feature>
<evidence type="ECO:0000256" key="3">
    <source>
        <dbReference type="ARBA" id="ARBA00004947"/>
    </source>
</evidence>
<dbReference type="Pfam" id="PF01087">
    <property type="entry name" value="GalP_UDP_transf"/>
    <property type="match status" value="1"/>
</dbReference>
<dbReference type="EMBL" id="JBHSOD010000011">
    <property type="protein sequence ID" value="MFC5885668.1"/>
    <property type="molecule type" value="Genomic_DNA"/>
</dbReference>
<feature type="domain" description="Galactose-1-phosphate uridyl transferase C-terminal" evidence="16">
    <location>
        <begin position="210"/>
        <end position="359"/>
    </location>
</feature>
<sequence>MNKTTTKLADGRELLYYDTDDTSVRDVLDPRPLEPAIALSEIRRDPSTGDWVTIAAHRQGRTYHPPADQCPLCPSRDGRAGEIPADAYEVAVFENRFPSLAFDAAAHVGRSDAPLRTSAPAAGRCEVVCFTSDHEASFADLTPEQTRLVLDAWTDRTAELAARPGIQQVFCFENRGAEIGVTLAHPHGQIYAFPFITPRTERMITTAAEHRARTGGNLFEDLLAAERADGNRVVLTGEHWTAFVPFAARWPYEVHLHPHRRVPDLTRLDEAERAEFPGLYLELLRRFDRLFDAGPTPYIAAWHQAPVGGGHELALHLELFTIRRTADKIKYLAGVESGMDAFVNDVAPEAAAERLREVATRG</sequence>
<proteinExistence type="inferred from homology"/>
<keyword evidence="12 14" id="KW-0119">Carbohydrate metabolism</keyword>
<evidence type="ECO:0000256" key="11">
    <source>
        <dbReference type="ARBA" id="ARBA00023144"/>
    </source>
</evidence>
<dbReference type="Proteomes" id="UP001596067">
    <property type="component" value="Unassembled WGS sequence"/>
</dbReference>
<keyword evidence="18" id="KW-1185">Reference proteome</keyword>
<dbReference type="SUPFAM" id="SSF54197">
    <property type="entry name" value="HIT-like"/>
    <property type="match status" value="2"/>
</dbReference>
<dbReference type="EC" id="2.7.7.12" evidence="5 13"/>
<keyword evidence="7 14" id="KW-0808">Transferase</keyword>
<evidence type="ECO:0000256" key="14">
    <source>
        <dbReference type="RuleBase" id="RU000506"/>
    </source>
</evidence>
<dbReference type="Gene3D" id="3.30.428.10">
    <property type="entry name" value="HIT-like"/>
    <property type="match status" value="2"/>
</dbReference>
<evidence type="ECO:0000256" key="8">
    <source>
        <dbReference type="ARBA" id="ARBA00022695"/>
    </source>
</evidence>
<dbReference type="CDD" id="cd00608">
    <property type="entry name" value="GalT"/>
    <property type="match status" value="1"/>
</dbReference>
<dbReference type="InterPro" id="IPR005850">
    <property type="entry name" value="GalP_Utransf_C"/>
</dbReference>
<keyword evidence="8 14" id="KW-0548">Nucleotidyltransferase</keyword>
<dbReference type="Pfam" id="PF02744">
    <property type="entry name" value="GalP_UDP_tr_C"/>
    <property type="match status" value="1"/>
</dbReference>
<name>A0ABW1EX87_9ACTN</name>
<dbReference type="PIRSF" id="PIRSF000808">
    <property type="entry name" value="GalT"/>
    <property type="match status" value="1"/>
</dbReference>
<evidence type="ECO:0000256" key="1">
    <source>
        <dbReference type="ARBA" id="ARBA00001107"/>
    </source>
</evidence>
<dbReference type="GO" id="GO:0008108">
    <property type="term" value="F:UDP-glucose:hexose-1-phosphate uridylyltransferase activity"/>
    <property type="evidence" value="ECO:0007669"/>
    <property type="project" value="UniProtKB-EC"/>
</dbReference>
<evidence type="ECO:0000256" key="12">
    <source>
        <dbReference type="ARBA" id="ARBA00023277"/>
    </source>
</evidence>
<evidence type="ECO:0000256" key="2">
    <source>
        <dbReference type="ARBA" id="ARBA00001947"/>
    </source>
</evidence>
<evidence type="ECO:0000256" key="10">
    <source>
        <dbReference type="ARBA" id="ARBA00022833"/>
    </source>
</evidence>
<keyword evidence="10" id="KW-0862">Zinc</keyword>
<evidence type="ECO:0000256" key="7">
    <source>
        <dbReference type="ARBA" id="ARBA00022679"/>
    </source>
</evidence>
<keyword evidence="11 14" id="KW-0299">Galactose metabolism</keyword>
<keyword evidence="9 14" id="KW-0479">Metal-binding</keyword>
<dbReference type="RefSeq" id="WP_313767377.1">
    <property type="nucleotide sequence ID" value="NZ_BAAAVH010000011.1"/>
</dbReference>
<evidence type="ECO:0000256" key="13">
    <source>
        <dbReference type="NCBIfam" id="TIGR00209"/>
    </source>
</evidence>
<comment type="caution">
    <text evidence="17">The sequence shown here is derived from an EMBL/GenBank/DDBJ whole genome shotgun (WGS) entry which is preliminary data.</text>
</comment>
<dbReference type="PANTHER" id="PTHR11943:SF1">
    <property type="entry name" value="GALACTOSE-1-PHOSPHATE URIDYLYLTRANSFERASE"/>
    <property type="match status" value="1"/>
</dbReference>
<dbReference type="InterPro" id="IPR036265">
    <property type="entry name" value="HIT-like_sf"/>
</dbReference>
<comment type="pathway">
    <text evidence="3 14">Carbohydrate metabolism; galactose metabolism.</text>
</comment>
<evidence type="ECO:0000313" key="18">
    <source>
        <dbReference type="Proteomes" id="UP001596067"/>
    </source>
</evidence>
<comment type="cofactor">
    <cofactor evidence="2">
        <name>Zn(2+)</name>
        <dbReference type="ChEBI" id="CHEBI:29105"/>
    </cofactor>
</comment>
<evidence type="ECO:0000256" key="9">
    <source>
        <dbReference type="ARBA" id="ARBA00022723"/>
    </source>
</evidence>
<dbReference type="InterPro" id="IPR019779">
    <property type="entry name" value="GalP_UDPtransf1_His-AS"/>
</dbReference>
<dbReference type="InterPro" id="IPR005849">
    <property type="entry name" value="GalP_Utransf_N"/>
</dbReference>
<accession>A0ABW1EX87</accession>
<dbReference type="InterPro" id="IPR001937">
    <property type="entry name" value="GalP_UDPtransf1"/>
</dbReference>
<organism evidence="17 18">
    <name type="scientific">Kitasatospora aburaviensis</name>
    <dbReference type="NCBI Taxonomy" id="67265"/>
    <lineage>
        <taxon>Bacteria</taxon>
        <taxon>Bacillati</taxon>
        <taxon>Actinomycetota</taxon>
        <taxon>Actinomycetes</taxon>
        <taxon>Kitasatosporales</taxon>
        <taxon>Streptomycetaceae</taxon>
        <taxon>Kitasatospora</taxon>
    </lineage>
</organism>
<dbReference type="NCBIfam" id="TIGR00209">
    <property type="entry name" value="galT_1"/>
    <property type="match status" value="1"/>
</dbReference>
<dbReference type="PROSITE" id="PS00117">
    <property type="entry name" value="GAL_P_UDP_TRANSF_I"/>
    <property type="match status" value="1"/>
</dbReference>
<gene>
    <name evidence="17" type="primary">galT</name>
    <name evidence="17" type="ORF">ACFP0N_11875</name>
</gene>
<comment type="similarity">
    <text evidence="4 14">Belongs to the galactose-1-phosphate uridylyltransferase type 1 family.</text>
</comment>
<evidence type="ECO:0000259" key="15">
    <source>
        <dbReference type="Pfam" id="PF01087"/>
    </source>
</evidence>
<reference evidence="18" key="1">
    <citation type="journal article" date="2019" name="Int. J. Syst. Evol. Microbiol.">
        <title>The Global Catalogue of Microorganisms (GCM) 10K type strain sequencing project: providing services to taxonomists for standard genome sequencing and annotation.</title>
        <authorList>
            <consortium name="The Broad Institute Genomics Platform"/>
            <consortium name="The Broad Institute Genome Sequencing Center for Infectious Disease"/>
            <person name="Wu L."/>
            <person name="Ma J."/>
        </authorList>
    </citation>
    <scope>NUCLEOTIDE SEQUENCE [LARGE SCALE GENOMIC DNA]</scope>
    <source>
        <strain evidence="18">CGMCC 4.1469</strain>
    </source>
</reference>
<evidence type="ECO:0000256" key="4">
    <source>
        <dbReference type="ARBA" id="ARBA00010951"/>
    </source>
</evidence>
<evidence type="ECO:0000259" key="16">
    <source>
        <dbReference type="Pfam" id="PF02744"/>
    </source>
</evidence>